<dbReference type="Proteomes" id="UP000314986">
    <property type="component" value="Unassembled WGS sequence"/>
</dbReference>
<dbReference type="GO" id="GO:0005634">
    <property type="term" value="C:nucleus"/>
    <property type="evidence" value="ECO:0007669"/>
    <property type="project" value="UniProtKB-SubCell"/>
</dbReference>
<dbReference type="OMA" id="YGFRAGN"/>
<dbReference type="GO" id="GO:0043484">
    <property type="term" value="P:regulation of RNA splicing"/>
    <property type="evidence" value="ECO:0007669"/>
    <property type="project" value="TreeGrafter"/>
</dbReference>
<accession>A0A4W3IWM4</accession>
<evidence type="ECO:0000313" key="5">
    <source>
        <dbReference type="Proteomes" id="UP000314986"/>
    </source>
</evidence>
<reference evidence="5" key="2">
    <citation type="journal article" date="2007" name="PLoS Biol.">
        <title>Survey sequencing and comparative analysis of the elephant shark (Callorhinchus milii) genome.</title>
        <authorList>
            <person name="Venkatesh B."/>
            <person name="Kirkness E.F."/>
            <person name="Loh Y.H."/>
            <person name="Halpern A.L."/>
            <person name="Lee A.P."/>
            <person name="Johnson J."/>
            <person name="Dandona N."/>
            <person name="Viswanathan L.D."/>
            <person name="Tay A."/>
            <person name="Venter J.C."/>
            <person name="Strausberg R.L."/>
            <person name="Brenner S."/>
        </authorList>
    </citation>
    <scope>NUCLEOTIDE SEQUENCE [LARGE SCALE GENOMIC DNA]</scope>
</reference>
<dbReference type="InterPro" id="IPR052082">
    <property type="entry name" value="Myelin_sheath_structural"/>
</dbReference>
<reference evidence="5" key="3">
    <citation type="journal article" date="2014" name="Nature">
        <title>Elephant shark genome provides unique insights into gnathostome evolution.</title>
        <authorList>
            <consortium name="International Elephant Shark Genome Sequencing Consortium"/>
            <person name="Venkatesh B."/>
            <person name="Lee A.P."/>
            <person name="Ravi V."/>
            <person name="Maurya A.K."/>
            <person name="Lian M.M."/>
            <person name="Swann J.B."/>
            <person name="Ohta Y."/>
            <person name="Flajnik M.F."/>
            <person name="Sutoh Y."/>
            <person name="Kasahara M."/>
            <person name="Hoon S."/>
            <person name="Gangu V."/>
            <person name="Roy S.W."/>
            <person name="Irimia M."/>
            <person name="Korzh V."/>
            <person name="Kondrychyn I."/>
            <person name="Lim Z.W."/>
            <person name="Tay B.H."/>
            <person name="Tohari S."/>
            <person name="Kong K.W."/>
            <person name="Ho S."/>
            <person name="Lorente-Galdos B."/>
            <person name="Quilez J."/>
            <person name="Marques-Bonet T."/>
            <person name="Raney B.J."/>
            <person name="Ingham P.W."/>
            <person name="Tay A."/>
            <person name="Hillier L.W."/>
            <person name="Minx P."/>
            <person name="Boehm T."/>
            <person name="Wilson R.K."/>
            <person name="Brenner S."/>
            <person name="Warren W.C."/>
        </authorList>
    </citation>
    <scope>NUCLEOTIDE SEQUENCE [LARGE SCALE GENOMIC DNA]</scope>
</reference>
<dbReference type="GO" id="GO:0005737">
    <property type="term" value="C:cytoplasm"/>
    <property type="evidence" value="ECO:0007669"/>
    <property type="project" value="TreeGrafter"/>
</dbReference>
<name>A0A4W3IWM4_CALMI</name>
<feature type="region of interest" description="Disordered" evidence="3">
    <location>
        <begin position="2150"/>
        <end position="2169"/>
    </location>
</feature>
<dbReference type="Ensembl" id="ENSCMIT00000031065.1">
    <property type="protein sequence ID" value="ENSCMIP00000030598.1"/>
    <property type="gene ID" value="ENSCMIG00000013164.1"/>
</dbReference>
<dbReference type="PANTHER" id="PTHR23348">
    <property type="entry name" value="PERIAXIN/AHNAK"/>
    <property type="match status" value="1"/>
</dbReference>
<proteinExistence type="predicted"/>
<evidence type="ECO:0000256" key="2">
    <source>
        <dbReference type="ARBA" id="ARBA00023242"/>
    </source>
</evidence>
<organism evidence="4 5">
    <name type="scientific">Callorhinchus milii</name>
    <name type="common">Ghost shark</name>
    <dbReference type="NCBI Taxonomy" id="7868"/>
    <lineage>
        <taxon>Eukaryota</taxon>
        <taxon>Metazoa</taxon>
        <taxon>Chordata</taxon>
        <taxon>Craniata</taxon>
        <taxon>Vertebrata</taxon>
        <taxon>Chondrichthyes</taxon>
        <taxon>Holocephali</taxon>
        <taxon>Chimaeriformes</taxon>
        <taxon>Callorhinchidae</taxon>
        <taxon>Callorhinchus</taxon>
    </lineage>
</organism>
<dbReference type="PANTHER" id="PTHR23348:SF16">
    <property type="entry name" value="LEUCINE RICH REPEAT FAMILY PROTEIN"/>
    <property type="match status" value="1"/>
</dbReference>
<reference evidence="4" key="5">
    <citation type="submission" date="2025-09" db="UniProtKB">
        <authorList>
            <consortium name="Ensembl"/>
        </authorList>
    </citation>
    <scope>IDENTIFICATION</scope>
</reference>
<keyword evidence="2" id="KW-0539">Nucleus</keyword>
<dbReference type="STRING" id="7868.ENSCMIP00000030598"/>
<evidence type="ECO:0000313" key="4">
    <source>
        <dbReference type="Ensembl" id="ENSCMIP00000030598.1"/>
    </source>
</evidence>
<evidence type="ECO:0000256" key="3">
    <source>
        <dbReference type="SAM" id="MobiDB-lite"/>
    </source>
</evidence>
<feature type="compositionally biased region" description="Polar residues" evidence="3">
    <location>
        <begin position="2197"/>
        <end position="2209"/>
    </location>
</feature>
<reference evidence="5" key="1">
    <citation type="journal article" date="2006" name="Science">
        <title>Ancient noncoding elements conserved in the human genome.</title>
        <authorList>
            <person name="Venkatesh B."/>
            <person name="Kirkness E.F."/>
            <person name="Loh Y.H."/>
            <person name="Halpern A.L."/>
            <person name="Lee A.P."/>
            <person name="Johnson J."/>
            <person name="Dandona N."/>
            <person name="Viswanathan L.D."/>
            <person name="Tay A."/>
            <person name="Venter J.C."/>
            <person name="Strausberg R.L."/>
            <person name="Brenner S."/>
        </authorList>
    </citation>
    <scope>NUCLEOTIDE SEQUENCE [LARGE SCALE GENOMIC DNA]</scope>
</reference>
<evidence type="ECO:0008006" key="6">
    <source>
        <dbReference type="Google" id="ProtNLM"/>
    </source>
</evidence>
<feature type="region of interest" description="Disordered" evidence="3">
    <location>
        <begin position="2175"/>
        <end position="2209"/>
    </location>
</feature>
<comment type="subcellular location">
    <subcellularLocation>
        <location evidence="1">Nucleus</location>
    </subcellularLocation>
</comment>
<reference evidence="4" key="4">
    <citation type="submission" date="2025-08" db="UniProtKB">
        <authorList>
            <consortium name="Ensembl"/>
        </authorList>
    </citation>
    <scope>IDENTIFICATION</scope>
</reference>
<dbReference type="InParanoid" id="A0A4W3IWM4"/>
<protein>
    <recommendedName>
        <fullName evidence="6">AHNAK nucleoprotein</fullName>
    </recommendedName>
</protein>
<sequence length="2342" mass="250688">MPYFGISMPKFKGPEVDIGLKKTDIDIQLPKAEGHIKGPEIDIHAPTVDLDTGSAEMNIEGPDGKFKMPKVKKPDFGMSMPKFKGPEVDLSLKKPDIDFTLPKAKADIKEPEIDVQISSCEVDVEVPDVDVGGGKGKFKMPHMKMPKFGFSAPEIKAPKLDLDMSLPKVKGEIDADVSLSKPKAGSSEINIEGPDGKFKLPTVKMPHFGISKPKFKGPEVDLSLKKPDIDLTLPKVEVPDVDIGGGKGKFKMPHMKMPKFGISAPDIKAPKLDLDVSLPKVKGEIDADVSLRKPKVDVTVPDVSADIKGPKADINIPTMDVEAGSAEINIEGPDGKFKLPTVKMPHFGISKPKCKGPDVDLSLKKPDIDLKLPKAKADIKGTEIDVQVPLCEANVEAPDVDIGGRKGKFKMPHMKMPKFGISAPDLEAPKWDLDVSLPKGDVEVSFKPKVDVTLPDVSVDIKAPKADVQIPTMELEAGSAEINIEGPDGKFKLPTVKMPHFGFSMTKFKGPEVDLSLKKPDIDLALPETKADIKGPEINVQLPSCAVGVEAPDVDIGGGKGKFKMPHMKMPKFGISAPDIKAPKLDLDVSLPKVKGEIDADVSLRKPKVDVTVPDVSADIKGPKADINIPTMDVEAGSAEINIEGPDGKFKLPTVKMPHFGMSMPKFKGPEVDLSLKKPDIDLALPKAKADIKGPAIDVQLPSCAVSVEAPDVDIGGGKGKFKMPHMKMPKFGISAPDIKAPKLDLDVSLPKVKGEIDADVSLRKPKVDVTVPDVSVDIKGPKADINIPMLDVEAGSAEINIEGPDGNFKMPTVKMPHFGMSMPKFRGPKVDLSLKKPDIDLTLPTGKADLKGPEIHVQLPSCEVDVEAPDINTGGKKGKFKMPHMKMPKFGISAPDIKAPKLDLDVNLPKVKGEIVADVNLSKPKVDLAVPDVSAHIKGPKADINVPTMDVETGSAEMNIEGPDGKFNMPTVKMPHFEISMPKFKGTDVDIGLKKPDIDVNLPKAEGHIKGPEIDIHTPTVELDTGSAELNFEGPDGKLKMPKVKKPYFGFSMPKFKSPEVDLSLKKPDIDLALPKGKAGMKGPEVDVQLPSCEVDVEAPDVDVGGTKGKFKMPHMKMPKFGISGPDIKAPKLDLDAGSAEINIEDPDGKFKLPTVKIPHFGISMTKFKGPEVDLNLKKPDIDVKMPKAERHIKGPEIEVDLPSCEIDVEASDLDTGGAKGKFKMPHMKMPKFGMSGPDIKAPKLDLDVSLQKGDLDVSLPKVKGEIDPGSAEINIEGPDGKFKLPTVKVPHFGISLPKFKGPEVDLSLKKPDIDVKLPTTEGDIKGPEIDIHAPTMDLDTGSAELNIEGPDGKFKMPKIKKPHFTFSMPKFKGPELDISRKNSDIDITLSKPKVAIKGPGIDVDASSFEADVENLDVEIGKAKGKFKMPHIKGSKFGFSALDIKAPKFDLEFSLAKADIDVSAPNADIKPGKLDGNFGIEHLSFEGPDSSLKMPKVEVPSLDVSLPKVKGEIDAAVSLSKPQVDVTLPDVSADIKGPVANINIPTMEVEVGSAEMNIEGTDGKVKMPKAKKPHFRFLMPKFKGPEMDIGRKKPDIDITLSKPKADIKGPEIDIEVPSCEVHAEAPDVDIGGTKGKFKMLQMKMPKFGISAPDVKAPKLDLDVSLPKMEGEIDANVSLSKSKVDVTVPDVSTDIKGPTMDVETGSAEINIEGPGGKFKLPTVKMQQFGISTPKFKGPEVDIGMQKTDIDPTLPKAETVVKIPEIDLHAPTVGMVAGSADINIDGKNVGIRKIKVAQLEILDPSVSASLKGTEKDISIGKCVVDVKGLGKGSKLSGKLNNEETEFNVGIPDSEITGGKISLGDIDGNLFGTKLKGSALDCDVQVDIKSSEPDLGLSVLDTNAGSKIEAKQSTYGVSLLKVSSPTAQCESGIDGAGSILTSVNIIQPKLKQVTDTSTSGPTFGGVFEGHGDDTDIKTKAVPGKVKFKLPRIGLSEAESTQSVPELKGQKDSDVVPLKTTEATKTKTSWFKFPKISFSSPWRKEKQETEVGKNAAPEIPVSSTPSIELGVKATSLKADDSSAKASPLKQTIDEGSANIALRVDKTETVTKYETPSVTAPETDVKKPNEVVTSTARTELALLESSGFSLNVGSAEAEQSYKVSSSESSSEHHSYAIGIPTIKSSEQSKEKAGALEVPDLSMSQPEGSSYLSSAEHSKVAIKGYLIQATGGTSEPPTSPTEHSSFLSEFRIPKRRYVVPAGGHGFTKEDTKTEGSVVVLTESSTVQHGDITSEATASAESSTAFQNIREIIQGEQKQFYETSQHSSVSISVTESEIKTVKKTVTKK</sequence>
<keyword evidence="5" id="KW-1185">Reference proteome</keyword>
<dbReference type="GeneTree" id="ENSGT00940000154902"/>
<evidence type="ECO:0000256" key="1">
    <source>
        <dbReference type="ARBA" id="ARBA00004123"/>
    </source>
</evidence>